<dbReference type="AlphaFoldDB" id="A0AAW1UE21"/>
<accession>A0AAW1UE21</accession>
<keyword evidence="2" id="KW-1185">Reference proteome</keyword>
<proteinExistence type="predicted"/>
<evidence type="ECO:0000313" key="1">
    <source>
        <dbReference type="EMBL" id="KAK9880913.1"/>
    </source>
</evidence>
<gene>
    <name evidence="1" type="ORF">WA026_013245</name>
</gene>
<dbReference type="Proteomes" id="UP001431783">
    <property type="component" value="Unassembled WGS sequence"/>
</dbReference>
<sequence>MLSHKTDFLLSYLSSALFDYSKTTKKNLVRRYSSNIIYFYYKSHISSNIQLAMRRRRKCQDKSEYMKIGSILERAIFQSSTVPYRRHFLFGWRAFVWGIQPYISKCMKDRGPYRQECEEMDKGTKITNIRCGIERDQILV</sequence>
<dbReference type="EMBL" id="JARQZJ010000066">
    <property type="protein sequence ID" value="KAK9880913.1"/>
    <property type="molecule type" value="Genomic_DNA"/>
</dbReference>
<comment type="caution">
    <text evidence="1">The sequence shown here is derived from an EMBL/GenBank/DDBJ whole genome shotgun (WGS) entry which is preliminary data.</text>
</comment>
<protein>
    <submittedName>
        <fullName evidence="1">Uncharacterized protein</fullName>
    </submittedName>
</protein>
<name>A0AAW1UE21_9CUCU</name>
<organism evidence="1 2">
    <name type="scientific">Henosepilachna vigintioctopunctata</name>
    <dbReference type="NCBI Taxonomy" id="420089"/>
    <lineage>
        <taxon>Eukaryota</taxon>
        <taxon>Metazoa</taxon>
        <taxon>Ecdysozoa</taxon>
        <taxon>Arthropoda</taxon>
        <taxon>Hexapoda</taxon>
        <taxon>Insecta</taxon>
        <taxon>Pterygota</taxon>
        <taxon>Neoptera</taxon>
        <taxon>Endopterygota</taxon>
        <taxon>Coleoptera</taxon>
        <taxon>Polyphaga</taxon>
        <taxon>Cucujiformia</taxon>
        <taxon>Coccinelloidea</taxon>
        <taxon>Coccinellidae</taxon>
        <taxon>Epilachninae</taxon>
        <taxon>Epilachnini</taxon>
        <taxon>Henosepilachna</taxon>
    </lineage>
</organism>
<evidence type="ECO:0000313" key="2">
    <source>
        <dbReference type="Proteomes" id="UP001431783"/>
    </source>
</evidence>
<reference evidence="1 2" key="1">
    <citation type="submission" date="2023-03" db="EMBL/GenBank/DDBJ databases">
        <title>Genome insight into feeding habits of ladybird beetles.</title>
        <authorList>
            <person name="Li H.-S."/>
            <person name="Huang Y.-H."/>
            <person name="Pang H."/>
        </authorList>
    </citation>
    <scope>NUCLEOTIDE SEQUENCE [LARGE SCALE GENOMIC DNA]</scope>
    <source>
        <strain evidence="1">SYSU_2023b</strain>
        <tissue evidence="1">Whole body</tissue>
    </source>
</reference>